<evidence type="ECO:0000313" key="2">
    <source>
        <dbReference type="Proteomes" id="UP000318288"/>
    </source>
</evidence>
<protein>
    <submittedName>
        <fullName evidence="1">Uncharacterized protein</fullName>
    </submittedName>
</protein>
<accession>A0A5C6FIR3</accession>
<comment type="caution">
    <text evidence="1">The sequence shown here is derived from an EMBL/GenBank/DDBJ whole genome shotgun (WGS) entry which is preliminary data.</text>
</comment>
<keyword evidence="2" id="KW-1185">Reference proteome</keyword>
<proteinExistence type="predicted"/>
<dbReference type="AlphaFoldDB" id="A0A5C6FIR3"/>
<evidence type="ECO:0000313" key="1">
    <source>
        <dbReference type="EMBL" id="TWU59949.1"/>
    </source>
</evidence>
<dbReference type="Proteomes" id="UP000318288">
    <property type="component" value="Unassembled WGS sequence"/>
</dbReference>
<gene>
    <name evidence="1" type="ORF">Poly51_02220</name>
</gene>
<name>A0A5C6FIR3_9BACT</name>
<dbReference type="EMBL" id="SJPW01000001">
    <property type="protein sequence ID" value="TWU59949.1"/>
    <property type="molecule type" value="Genomic_DNA"/>
</dbReference>
<reference evidence="1 2" key="1">
    <citation type="submission" date="2019-02" db="EMBL/GenBank/DDBJ databases">
        <title>Deep-cultivation of Planctomycetes and their phenomic and genomic characterization uncovers novel biology.</title>
        <authorList>
            <person name="Wiegand S."/>
            <person name="Jogler M."/>
            <person name="Boedeker C."/>
            <person name="Pinto D."/>
            <person name="Vollmers J."/>
            <person name="Rivas-Marin E."/>
            <person name="Kohn T."/>
            <person name="Peeters S.H."/>
            <person name="Heuer A."/>
            <person name="Rast P."/>
            <person name="Oberbeckmann S."/>
            <person name="Bunk B."/>
            <person name="Jeske O."/>
            <person name="Meyerdierks A."/>
            <person name="Storesund J.E."/>
            <person name="Kallscheuer N."/>
            <person name="Luecker S."/>
            <person name="Lage O.M."/>
            <person name="Pohl T."/>
            <person name="Merkel B.J."/>
            <person name="Hornburger P."/>
            <person name="Mueller R.-W."/>
            <person name="Bruemmer F."/>
            <person name="Labrenz M."/>
            <person name="Spormann A.M."/>
            <person name="Op Den Camp H."/>
            <person name="Overmann J."/>
            <person name="Amann R."/>
            <person name="Jetten M.S.M."/>
            <person name="Mascher T."/>
            <person name="Medema M.H."/>
            <person name="Devos D.P."/>
            <person name="Kaster A.-K."/>
            <person name="Ovreas L."/>
            <person name="Rohde M."/>
            <person name="Galperin M.Y."/>
            <person name="Jogler C."/>
        </authorList>
    </citation>
    <scope>NUCLEOTIDE SEQUENCE [LARGE SCALE GENOMIC DNA]</scope>
    <source>
        <strain evidence="1 2">Poly51</strain>
    </source>
</reference>
<organism evidence="1 2">
    <name type="scientific">Rubripirellula tenax</name>
    <dbReference type="NCBI Taxonomy" id="2528015"/>
    <lineage>
        <taxon>Bacteria</taxon>
        <taxon>Pseudomonadati</taxon>
        <taxon>Planctomycetota</taxon>
        <taxon>Planctomycetia</taxon>
        <taxon>Pirellulales</taxon>
        <taxon>Pirellulaceae</taxon>
        <taxon>Rubripirellula</taxon>
    </lineage>
</organism>
<sequence length="44" mass="4965">MHIAKECGGLPAAERNTRLTCRLIQRSIYLPTDMGTVTLIVHFH</sequence>